<feature type="transmembrane region" description="Helical" evidence="3">
    <location>
        <begin position="136"/>
        <end position="157"/>
    </location>
</feature>
<dbReference type="FunFam" id="2.60.40.420:FF:000034">
    <property type="entry name" value="Cupredoxin superfamily protein"/>
    <property type="match status" value="1"/>
</dbReference>
<reference evidence="7" key="1">
    <citation type="submission" date="2016-04" db="EMBL/GenBank/DDBJ databases">
        <title>Cephalotus genome sequencing.</title>
        <authorList>
            <person name="Fukushima K."/>
            <person name="Hasebe M."/>
            <person name="Fang X."/>
        </authorList>
    </citation>
    <scope>NUCLEOTIDE SEQUENCE [LARGE SCALE GENOMIC DNA]</scope>
    <source>
        <strain evidence="7">cv. St1</strain>
    </source>
</reference>
<feature type="signal peptide" evidence="4">
    <location>
        <begin position="1"/>
        <end position="23"/>
    </location>
</feature>
<name>A0A1Q3CQY1_CEPFO</name>
<dbReference type="InterPro" id="IPR039391">
    <property type="entry name" value="Phytocyanin-like"/>
</dbReference>
<dbReference type="EMBL" id="BDDD01002648">
    <property type="protein sequence ID" value="GAV82493.1"/>
    <property type="molecule type" value="Genomic_DNA"/>
</dbReference>
<accession>A0A1Q3CQY1</accession>
<dbReference type="PANTHER" id="PTHR33021:SF497">
    <property type="entry name" value="PHYTOCYANIN DOMAIN-CONTAINING PROTEIN"/>
    <property type="match status" value="1"/>
</dbReference>
<evidence type="ECO:0000259" key="5">
    <source>
        <dbReference type="PROSITE" id="PS51485"/>
    </source>
</evidence>
<evidence type="ECO:0000313" key="7">
    <source>
        <dbReference type="Proteomes" id="UP000187406"/>
    </source>
</evidence>
<dbReference type="InterPro" id="IPR008972">
    <property type="entry name" value="Cupredoxin"/>
</dbReference>
<dbReference type="AlphaFoldDB" id="A0A1Q3CQY1"/>
<keyword evidence="1" id="KW-1015">Disulfide bond</keyword>
<keyword evidence="7" id="KW-1185">Reference proteome</keyword>
<dbReference type="SUPFAM" id="SSF49503">
    <property type="entry name" value="Cupredoxins"/>
    <property type="match status" value="1"/>
</dbReference>
<keyword evidence="3" id="KW-0812">Transmembrane</keyword>
<dbReference type="PANTHER" id="PTHR33021">
    <property type="entry name" value="BLUE COPPER PROTEIN"/>
    <property type="match status" value="1"/>
</dbReference>
<feature type="domain" description="Phytocyanin" evidence="5">
    <location>
        <begin position="24"/>
        <end position="125"/>
    </location>
</feature>
<dbReference type="Pfam" id="PF02298">
    <property type="entry name" value="Cu_bind_like"/>
    <property type="match status" value="1"/>
</dbReference>
<evidence type="ECO:0000313" key="6">
    <source>
        <dbReference type="EMBL" id="GAV82493.1"/>
    </source>
</evidence>
<proteinExistence type="predicted"/>
<dbReference type="Gene3D" id="2.60.40.420">
    <property type="entry name" value="Cupredoxins - blue copper proteins"/>
    <property type="match status" value="1"/>
</dbReference>
<feature type="chain" id="PRO_5012049410" evidence="4">
    <location>
        <begin position="24"/>
        <end position="160"/>
    </location>
</feature>
<organism evidence="6 7">
    <name type="scientific">Cephalotus follicularis</name>
    <name type="common">Albany pitcher plant</name>
    <dbReference type="NCBI Taxonomy" id="3775"/>
    <lineage>
        <taxon>Eukaryota</taxon>
        <taxon>Viridiplantae</taxon>
        <taxon>Streptophyta</taxon>
        <taxon>Embryophyta</taxon>
        <taxon>Tracheophyta</taxon>
        <taxon>Spermatophyta</taxon>
        <taxon>Magnoliopsida</taxon>
        <taxon>eudicotyledons</taxon>
        <taxon>Gunneridae</taxon>
        <taxon>Pentapetalae</taxon>
        <taxon>rosids</taxon>
        <taxon>fabids</taxon>
        <taxon>Oxalidales</taxon>
        <taxon>Cephalotaceae</taxon>
        <taxon>Cephalotus</taxon>
    </lineage>
</organism>
<dbReference type="OrthoDB" id="2015260at2759"/>
<evidence type="ECO:0000256" key="2">
    <source>
        <dbReference type="ARBA" id="ARBA00023180"/>
    </source>
</evidence>
<dbReference type="PROSITE" id="PS51485">
    <property type="entry name" value="PHYTOCYANIN"/>
    <property type="match status" value="1"/>
</dbReference>
<evidence type="ECO:0000256" key="1">
    <source>
        <dbReference type="ARBA" id="ARBA00023157"/>
    </source>
</evidence>
<dbReference type="InterPro" id="IPR003245">
    <property type="entry name" value="Phytocyanin_dom"/>
</dbReference>
<gene>
    <name evidence="6" type="ORF">CFOL_v3_25944</name>
</gene>
<dbReference type="STRING" id="3775.A0A1Q3CQY1"/>
<dbReference type="Proteomes" id="UP000187406">
    <property type="component" value="Unassembled WGS sequence"/>
</dbReference>
<keyword evidence="3" id="KW-0472">Membrane</keyword>
<keyword evidence="3" id="KW-1133">Transmembrane helix</keyword>
<dbReference type="GO" id="GO:0005886">
    <property type="term" value="C:plasma membrane"/>
    <property type="evidence" value="ECO:0007669"/>
    <property type="project" value="TreeGrafter"/>
</dbReference>
<evidence type="ECO:0000256" key="3">
    <source>
        <dbReference type="SAM" id="Phobius"/>
    </source>
</evidence>
<sequence>MANYVGFIGCMMVVFALVRGANAITYTVGDSYGWAVPPNGSIDFYANWASNKTFNIGDEVVFNWNGTHTATQVPKPYYDNCTKSGLVLASSGLGVTFNANDTLYFLCSVDTHCELGQKVTLVVGDGISDTNNDTGAASSLTVGVLCAFLSAMVVFLLNYI</sequence>
<dbReference type="InParanoid" id="A0A1Q3CQY1"/>
<comment type="caution">
    <text evidence="6">The sequence shown here is derived from an EMBL/GenBank/DDBJ whole genome shotgun (WGS) entry which is preliminary data.</text>
</comment>
<keyword evidence="2" id="KW-0325">Glycoprotein</keyword>
<keyword evidence="4" id="KW-0732">Signal</keyword>
<dbReference type="GO" id="GO:0009055">
    <property type="term" value="F:electron transfer activity"/>
    <property type="evidence" value="ECO:0007669"/>
    <property type="project" value="InterPro"/>
</dbReference>
<evidence type="ECO:0000256" key="4">
    <source>
        <dbReference type="SAM" id="SignalP"/>
    </source>
</evidence>
<protein>
    <submittedName>
        <fullName evidence="6">Cu_bind_like domain-containing protein</fullName>
    </submittedName>
</protein>